<organism evidence="4 5">
    <name type="scientific">Basidiobolus meristosporus CBS 931.73</name>
    <dbReference type="NCBI Taxonomy" id="1314790"/>
    <lineage>
        <taxon>Eukaryota</taxon>
        <taxon>Fungi</taxon>
        <taxon>Fungi incertae sedis</taxon>
        <taxon>Zoopagomycota</taxon>
        <taxon>Entomophthoromycotina</taxon>
        <taxon>Basidiobolomycetes</taxon>
        <taxon>Basidiobolales</taxon>
        <taxon>Basidiobolaceae</taxon>
        <taxon>Basidiobolus</taxon>
    </lineage>
</organism>
<name>A0A1Y1Z3I9_9FUNG</name>
<feature type="non-terminal residue" evidence="4">
    <location>
        <position position="1"/>
    </location>
</feature>
<evidence type="ECO:0000256" key="1">
    <source>
        <dbReference type="ARBA" id="ARBA00022988"/>
    </source>
</evidence>
<dbReference type="Pfam" id="PF01730">
    <property type="entry name" value="UreF"/>
    <property type="match status" value="1"/>
</dbReference>
<dbReference type="PANTHER" id="PTHR33620">
    <property type="entry name" value="UREASE ACCESSORY PROTEIN F"/>
    <property type="match status" value="1"/>
</dbReference>
<dbReference type="Gene3D" id="1.10.4190.10">
    <property type="entry name" value="Urease accessory protein UreF"/>
    <property type="match status" value="1"/>
</dbReference>
<accession>A0A1Y1Z3I9</accession>
<dbReference type="PIRSF" id="PIRSF009467">
    <property type="entry name" value="Ureas_acces_UreF"/>
    <property type="match status" value="1"/>
</dbReference>
<comment type="caution">
    <text evidence="4">The sequence shown here is derived from an EMBL/GenBank/DDBJ whole genome shotgun (WGS) entry which is preliminary data.</text>
</comment>
<dbReference type="Proteomes" id="UP000193498">
    <property type="component" value="Unassembled WGS sequence"/>
</dbReference>
<evidence type="ECO:0000313" key="5">
    <source>
        <dbReference type="Proteomes" id="UP000193498"/>
    </source>
</evidence>
<sequence>WLLWMMADSALPTGGFVASSGLEASVQAGYVHNEETLLKFISSSVHNYALSTLPFVTKAYEISQSESTDDEKVEQLIKLDDFYEASTSNAITKRASKAQGTAMLMLLSKSFGQLSKSVVGTKLKLQVRLGRIGGHLPVCFGMACQHLNVSLSNTQELFLFLFVRAIISAAVRLNLVGPYYAQTLLAQCQEFTEEAWKLGRDVQPEDAAQSSPLLDIIQGTHDHLYSRIFNS</sequence>
<dbReference type="InterPro" id="IPR038277">
    <property type="entry name" value="UreF_sf"/>
</dbReference>
<dbReference type="AlphaFoldDB" id="A0A1Y1Z3I9"/>
<dbReference type="OrthoDB" id="2550922at2759"/>
<dbReference type="FunCoup" id="A0A1Y1Z3I9">
    <property type="interactions" value="18"/>
</dbReference>
<dbReference type="EMBL" id="MCFE01000031">
    <property type="protein sequence ID" value="ORY04842.1"/>
    <property type="molecule type" value="Genomic_DNA"/>
</dbReference>
<evidence type="ECO:0000256" key="3">
    <source>
        <dbReference type="ARBA" id="ARBA00046339"/>
    </source>
</evidence>
<dbReference type="PANTHER" id="PTHR33620:SF1">
    <property type="entry name" value="UREASE ACCESSORY PROTEIN F"/>
    <property type="match status" value="1"/>
</dbReference>
<dbReference type="GO" id="GO:0016151">
    <property type="term" value="F:nickel cation binding"/>
    <property type="evidence" value="ECO:0007669"/>
    <property type="project" value="InterPro"/>
</dbReference>
<keyword evidence="5" id="KW-1185">Reference proteome</keyword>
<protein>
    <submittedName>
        <fullName evidence="4">Urease accessory protein UreF</fullName>
    </submittedName>
</protein>
<dbReference type="InParanoid" id="A0A1Y1Z3I9"/>
<dbReference type="InterPro" id="IPR002639">
    <property type="entry name" value="UreF"/>
</dbReference>
<gene>
    <name evidence="4" type="ORF">K493DRAFT_185187</name>
</gene>
<feature type="non-terminal residue" evidence="4">
    <location>
        <position position="231"/>
    </location>
</feature>
<reference evidence="4 5" key="1">
    <citation type="submission" date="2016-07" db="EMBL/GenBank/DDBJ databases">
        <title>Pervasive Adenine N6-methylation of Active Genes in Fungi.</title>
        <authorList>
            <consortium name="DOE Joint Genome Institute"/>
            <person name="Mondo S.J."/>
            <person name="Dannebaum R.O."/>
            <person name="Kuo R.C."/>
            <person name="Labutti K."/>
            <person name="Haridas S."/>
            <person name="Kuo A."/>
            <person name="Salamov A."/>
            <person name="Ahrendt S.R."/>
            <person name="Lipzen A."/>
            <person name="Sullivan W."/>
            <person name="Andreopoulos W.B."/>
            <person name="Clum A."/>
            <person name="Lindquist E."/>
            <person name="Daum C."/>
            <person name="Ramamoorthy G.K."/>
            <person name="Gryganskyi A."/>
            <person name="Culley D."/>
            <person name="Magnuson J.K."/>
            <person name="James T.Y."/>
            <person name="O'Malley M.A."/>
            <person name="Stajich J.E."/>
            <person name="Spatafora J.W."/>
            <person name="Visel A."/>
            <person name="Grigoriev I.V."/>
        </authorList>
    </citation>
    <scope>NUCLEOTIDE SEQUENCE [LARGE SCALE GENOMIC DNA]</scope>
    <source>
        <strain evidence="4 5">CBS 931.73</strain>
    </source>
</reference>
<evidence type="ECO:0000256" key="2">
    <source>
        <dbReference type="ARBA" id="ARBA00023186"/>
    </source>
</evidence>
<keyword evidence="2" id="KW-0143">Chaperone</keyword>
<evidence type="ECO:0000313" key="4">
    <source>
        <dbReference type="EMBL" id="ORY04842.1"/>
    </source>
</evidence>
<dbReference type="HAMAP" id="MF_01385">
    <property type="entry name" value="UreF"/>
    <property type="match status" value="1"/>
</dbReference>
<dbReference type="STRING" id="1314790.A0A1Y1Z3I9"/>
<proteinExistence type="inferred from homology"/>
<comment type="similarity">
    <text evidence="3">Belongs to the UreF family.</text>
</comment>
<keyword evidence="1" id="KW-0996">Nickel insertion</keyword>